<sequence>MLELREDKSHLYFPDKCIGCATCVAACPKGELVIGSVGAVARGLIDKDFIEKRCQACVFCGMCAKACPTGALAIRKVEEKEGAKEGSEEDGESYLHRAISPTVVDDKCVHCGLCADVCPQGCITVTDRELAQDGSLRVEGKTVIDQELCVHCGWCEAVCPANAITVSKPFSGTFFRDENVCQACRTCVDTCPCNALFNRDWGPGEIVEKVTHRAEACIFCGACSVACPVGAIAVEKTAILPEMKKKGLEKRILGKTARPTLTSVLKTDRKACLGCGNCVIVCPVNALSDPYLAAGHLNELDNKPLLEVENGAIVVVDQELCGSCATCSLICPAEAIWLERREVV</sequence>
<dbReference type="PROSITE" id="PS51379">
    <property type="entry name" value="4FE4S_FER_2"/>
    <property type="match status" value="8"/>
</dbReference>
<dbReference type="PROSITE" id="PS00198">
    <property type="entry name" value="4FE4S_FER_1"/>
    <property type="match status" value="5"/>
</dbReference>
<feature type="domain" description="4Fe-4S ferredoxin-type" evidence="1">
    <location>
        <begin position="46"/>
        <end position="77"/>
    </location>
</feature>
<dbReference type="Gene3D" id="3.30.70.20">
    <property type="match status" value="3"/>
</dbReference>
<evidence type="ECO:0000313" key="3">
    <source>
        <dbReference type="Proteomes" id="UP000053961"/>
    </source>
</evidence>
<feature type="domain" description="4Fe-4S ferredoxin-type" evidence="1">
    <location>
        <begin position="140"/>
        <end position="169"/>
    </location>
</feature>
<feature type="domain" description="4Fe-4S ferredoxin-type" evidence="1">
    <location>
        <begin position="172"/>
        <end position="202"/>
    </location>
</feature>
<dbReference type="Pfam" id="PF13187">
    <property type="entry name" value="Fer4_9"/>
    <property type="match status" value="1"/>
</dbReference>
<proteinExistence type="predicted"/>
<dbReference type="Pfam" id="PF12838">
    <property type="entry name" value="Fer4_7"/>
    <property type="match status" value="1"/>
</dbReference>
<dbReference type="EMBL" id="LGHB01000011">
    <property type="protein sequence ID" value="KUK96562.1"/>
    <property type="molecule type" value="Genomic_DNA"/>
</dbReference>
<gene>
    <name evidence="2" type="ORF">XE07_1030</name>
</gene>
<dbReference type="InterPro" id="IPR017900">
    <property type="entry name" value="4Fe4S_Fe_S_CS"/>
</dbReference>
<name>A0A117MCK0_9EURY</name>
<comment type="caution">
    <text evidence="2">The sequence shown here is derived from an EMBL/GenBank/DDBJ whole genome shotgun (WGS) entry which is preliminary data.</text>
</comment>
<dbReference type="AlphaFoldDB" id="A0A117MCK0"/>
<evidence type="ECO:0000313" key="2">
    <source>
        <dbReference type="EMBL" id="KUK96562.1"/>
    </source>
</evidence>
<dbReference type="PATRIC" id="fig|301375.6.peg.2432"/>
<feature type="domain" description="4Fe-4S ferredoxin-type" evidence="1">
    <location>
        <begin position="312"/>
        <end position="341"/>
    </location>
</feature>
<reference evidence="3" key="1">
    <citation type="journal article" date="2015" name="MBio">
        <title>Genome-Resolved Metagenomic Analysis Reveals Roles for Candidate Phyla and Other Microbial Community Members in Biogeochemical Transformations in Oil Reservoirs.</title>
        <authorList>
            <person name="Hu P."/>
            <person name="Tom L."/>
            <person name="Singh A."/>
            <person name="Thomas B.C."/>
            <person name="Baker B.J."/>
            <person name="Piceno Y.M."/>
            <person name="Andersen G.L."/>
            <person name="Banfield J.F."/>
        </authorList>
    </citation>
    <scope>NUCLEOTIDE SEQUENCE [LARGE SCALE GENOMIC DNA]</scope>
</reference>
<accession>A0A117MCK0</accession>
<dbReference type="SUPFAM" id="SSF54862">
    <property type="entry name" value="4Fe-4S ferredoxins"/>
    <property type="match status" value="3"/>
</dbReference>
<feature type="domain" description="4Fe-4S ferredoxin-type" evidence="1">
    <location>
        <begin position="208"/>
        <end position="237"/>
    </location>
</feature>
<dbReference type="PIRSF" id="PIRSF005658">
    <property type="entry name" value="FwdF"/>
    <property type="match status" value="1"/>
</dbReference>
<dbReference type="PANTHER" id="PTHR43193">
    <property type="match status" value="1"/>
</dbReference>
<dbReference type="PANTHER" id="PTHR43193:SF2">
    <property type="entry name" value="POLYFERREDOXIN PROTEIN FWDF"/>
    <property type="match status" value="1"/>
</dbReference>
<feature type="domain" description="4Fe-4S ferredoxin-type" evidence="1">
    <location>
        <begin position="263"/>
        <end position="292"/>
    </location>
</feature>
<dbReference type="InterPro" id="IPR043256">
    <property type="entry name" value="MvhB-like"/>
</dbReference>
<dbReference type="Pfam" id="PF00037">
    <property type="entry name" value="Fer4"/>
    <property type="match status" value="1"/>
</dbReference>
<dbReference type="Pfam" id="PF13183">
    <property type="entry name" value="Fer4_8"/>
    <property type="match status" value="1"/>
</dbReference>
<dbReference type="InterPro" id="IPR017896">
    <property type="entry name" value="4Fe4S_Fe-S-bd"/>
</dbReference>
<feature type="domain" description="4Fe-4S ferredoxin-type" evidence="1">
    <location>
        <begin position="8"/>
        <end position="37"/>
    </location>
</feature>
<dbReference type="Pfam" id="PF12800">
    <property type="entry name" value="Fer4_4"/>
    <property type="match status" value="1"/>
</dbReference>
<protein>
    <submittedName>
        <fullName evidence="2">Molybdenum formylmethanofuran dehydrogenase, subunit F</fullName>
    </submittedName>
</protein>
<dbReference type="Proteomes" id="UP000053961">
    <property type="component" value="Unassembled WGS sequence"/>
</dbReference>
<dbReference type="CDD" id="cd10549">
    <property type="entry name" value="MtMvhB_like"/>
    <property type="match status" value="2"/>
</dbReference>
<dbReference type="Gene3D" id="3.30.70.3270">
    <property type="match status" value="1"/>
</dbReference>
<dbReference type="InterPro" id="IPR052977">
    <property type="entry name" value="Polyferredoxin-like_ET"/>
</dbReference>
<evidence type="ECO:0000259" key="1">
    <source>
        <dbReference type="PROSITE" id="PS51379"/>
    </source>
</evidence>
<dbReference type="GO" id="GO:0016491">
    <property type="term" value="F:oxidoreductase activity"/>
    <property type="evidence" value="ECO:0007669"/>
    <property type="project" value="UniProtKB-ARBA"/>
</dbReference>
<feature type="domain" description="4Fe-4S ferredoxin-type" evidence="1">
    <location>
        <begin position="99"/>
        <end position="128"/>
    </location>
</feature>
<organism evidence="2 3">
    <name type="scientific">Methanothrix harundinacea</name>
    <dbReference type="NCBI Taxonomy" id="301375"/>
    <lineage>
        <taxon>Archaea</taxon>
        <taxon>Methanobacteriati</taxon>
        <taxon>Methanobacteriota</taxon>
        <taxon>Stenosarchaea group</taxon>
        <taxon>Methanomicrobia</taxon>
        <taxon>Methanotrichales</taxon>
        <taxon>Methanotrichaceae</taxon>
        <taxon>Methanothrix</taxon>
    </lineage>
</organism>